<dbReference type="Gene3D" id="1.10.150.130">
    <property type="match status" value="1"/>
</dbReference>
<dbReference type="InterPro" id="IPR010998">
    <property type="entry name" value="Integrase_recombinase_N"/>
</dbReference>
<feature type="compositionally biased region" description="Basic and acidic residues" evidence="3">
    <location>
        <begin position="1"/>
        <end position="19"/>
    </location>
</feature>
<accession>A0ABD6B693</accession>
<gene>
    <name evidence="4" type="ORF">ACFR9S_08125</name>
</gene>
<evidence type="ECO:0000313" key="5">
    <source>
        <dbReference type="Proteomes" id="UP001597111"/>
    </source>
</evidence>
<dbReference type="Gene3D" id="1.10.443.10">
    <property type="entry name" value="Intergrase catalytic core"/>
    <property type="match status" value="1"/>
</dbReference>
<evidence type="ECO:0000256" key="3">
    <source>
        <dbReference type="SAM" id="MobiDB-lite"/>
    </source>
</evidence>
<sequence length="479" mass="55776">MTERQTPDENHTDEYDTDRQQTQARQHRRNQADREWRKRPIKKYRETRKGDITEHDLQKRMHHIHEFEKYLLTEIAPQYDGAGEIVGVRDAVADDVRHYRDNHLKPLDDINTTTIQDKLSGLNEFYKMLEEKKAIAGNPVKKPLSEFRENNSREVDRPYIPLARIQYFLQWLDHPFSRAAWLLPLKNGVRKGEQINIDLRCVNIAHPMFDEIIEQHGVVLDPRIRNKPDTILVYGGFNEDTEIPNEDTPGFSGDGEIRKVGNKRKQEDGSIIPIDSELKTALIEWLLVRPPTHHKDIHPLFAIGGSNEVRRIQKNALRQRMWARTSFSDSIQNFSAEESLDECPDCGGAVIEENLKSGEKTGRRFECIDCGEIHWRSIHWDNGLQTEQKVTHHQCRHYFSSAHNPENSGLHDGVIPDSIRKKEIRGDNNKQNEDTEDAVYIEGQYQDFESDVREPYLDGIYKFDLYDNVIPAVGEGWEQ</sequence>
<comment type="caution">
    <text evidence="4">The sequence shown here is derived from an EMBL/GenBank/DDBJ whole genome shotgun (WGS) entry which is preliminary data.</text>
</comment>
<evidence type="ECO:0000313" key="4">
    <source>
        <dbReference type="EMBL" id="MFD1526268.1"/>
    </source>
</evidence>
<reference evidence="4 5" key="1">
    <citation type="journal article" date="2019" name="Int. J. Syst. Evol. Microbiol.">
        <title>The Global Catalogue of Microorganisms (GCM) 10K type strain sequencing project: providing services to taxonomists for standard genome sequencing and annotation.</title>
        <authorList>
            <consortium name="The Broad Institute Genomics Platform"/>
            <consortium name="The Broad Institute Genome Sequencing Center for Infectious Disease"/>
            <person name="Wu L."/>
            <person name="Ma J."/>
        </authorList>
    </citation>
    <scope>NUCLEOTIDE SEQUENCE [LARGE SCALE GENOMIC DNA]</scope>
    <source>
        <strain evidence="4 5">CGMCC 1.12285</strain>
    </source>
</reference>
<proteinExistence type="predicted"/>
<dbReference type="AlphaFoldDB" id="A0ABD6B693"/>
<evidence type="ECO:0000256" key="2">
    <source>
        <dbReference type="ARBA" id="ARBA00023172"/>
    </source>
</evidence>
<dbReference type="GO" id="GO:0006310">
    <property type="term" value="P:DNA recombination"/>
    <property type="evidence" value="ECO:0007669"/>
    <property type="project" value="UniProtKB-KW"/>
</dbReference>
<dbReference type="Proteomes" id="UP001597111">
    <property type="component" value="Unassembled WGS sequence"/>
</dbReference>
<dbReference type="RefSeq" id="WP_143077019.1">
    <property type="nucleotide sequence ID" value="NZ_JBHUDH010000078.1"/>
</dbReference>
<keyword evidence="1" id="KW-0238">DNA-binding</keyword>
<feature type="compositionally biased region" description="Basic and acidic residues" evidence="3">
    <location>
        <begin position="30"/>
        <end position="53"/>
    </location>
</feature>
<dbReference type="GO" id="GO:0003677">
    <property type="term" value="F:DNA binding"/>
    <property type="evidence" value="ECO:0007669"/>
    <property type="project" value="UniProtKB-KW"/>
</dbReference>
<feature type="region of interest" description="Disordered" evidence="3">
    <location>
        <begin position="1"/>
        <end position="53"/>
    </location>
</feature>
<name>A0ABD6B693_9EURY</name>
<feature type="compositionally biased region" description="Basic and acidic residues" evidence="3">
    <location>
        <begin position="255"/>
        <end position="266"/>
    </location>
</feature>
<keyword evidence="2" id="KW-0233">DNA recombination</keyword>
<protein>
    <submittedName>
        <fullName evidence="4">Uncharacterized protein</fullName>
    </submittedName>
</protein>
<evidence type="ECO:0000256" key="1">
    <source>
        <dbReference type="ARBA" id="ARBA00023125"/>
    </source>
</evidence>
<dbReference type="InterPro" id="IPR011010">
    <property type="entry name" value="DNA_brk_join_enz"/>
</dbReference>
<keyword evidence="5" id="KW-1185">Reference proteome</keyword>
<dbReference type="InterPro" id="IPR013762">
    <property type="entry name" value="Integrase-like_cat_sf"/>
</dbReference>
<dbReference type="SUPFAM" id="SSF56349">
    <property type="entry name" value="DNA breaking-rejoining enzymes"/>
    <property type="match status" value="1"/>
</dbReference>
<dbReference type="EMBL" id="JBHUDH010000078">
    <property type="protein sequence ID" value="MFD1526268.1"/>
    <property type="molecule type" value="Genomic_DNA"/>
</dbReference>
<organism evidence="4 5">
    <name type="scientific">Halolamina salina</name>
    <dbReference type="NCBI Taxonomy" id="1220023"/>
    <lineage>
        <taxon>Archaea</taxon>
        <taxon>Methanobacteriati</taxon>
        <taxon>Methanobacteriota</taxon>
        <taxon>Stenosarchaea group</taxon>
        <taxon>Halobacteria</taxon>
        <taxon>Halobacteriales</taxon>
        <taxon>Haloferacaceae</taxon>
    </lineage>
</organism>
<feature type="region of interest" description="Disordered" evidence="3">
    <location>
        <begin position="243"/>
        <end position="266"/>
    </location>
</feature>